<comment type="catalytic activity">
    <reaction evidence="1">
        <text>Hydrolysis of terminal non-reducing N-acetyl-D-hexosamine residues in N-acetyl-beta-D-hexosaminides.</text>
        <dbReference type="EC" id="3.2.1.52"/>
    </reaction>
</comment>
<keyword evidence="11" id="KW-1185">Reference proteome</keyword>
<dbReference type="Pfam" id="PF02838">
    <property type="entry name" value="Glyco_hydro_20b"/>
    <property type="match status" value="1"/>
</dbReference>
<evidence type="ECO:0000256" key="2">
    <source>
        <dbReference type="ARBA" id="ARBA00006285"/>
    </source>
</evidence>
<comment type="similarity">
    <text evidence="2">Belongs to the glycosyl hydrolase 20 family.</text>
</comment>
<dbReference type="InterPro" id="IPR015882">
    <property type="entry name" value="HEX_bac_N"/>
</dbReference>
<name>A0ABY6IUV1_9HYPH</name>
<dbReference type="Gene3D" id="3.30.379.10">
    <property type="entry name" value="Chitobiase/beta-hexosaminidase domain 2-like"/>
    <property type="match status" value="1"/>
</dbReference>
<dbReference type="Gene3D" id="3.20.20.80">
    <property type="entry name" value="Glycosidases"/>
    <property type="match status" value="1"/>
</dbReference>
<dbReference type="PANTHER" id="PTHR22600">
    <property type="entry name" value="BETA-HEXOSAMINIDASE"/>
    <property type="match status" value="1"/>
</dbReference>
<dbReference type="EC" id="3.2.1.52" evidence="3"/>
<dbReference type="SUPFAM" id="SSF51445">
    <property type="entry name" value="(Trans)glycosidases"/>
    <property type="match status" value="1"/>
</dbReference>
<accession>A0ABY6IUV1</accession>
<gene>
    <name evidence="10" type="ORF">OF122_05450</name>
</gene>
<sequence>MPTPSFRLEADWNPEIATPGQLKITLVNTGQEQVEGFALGVTSLFRIKPDSPIGGARLLEQLSNYHLLAPEDGFVLEPGGRWEIVAKQISHTLRHYTYGPKSAAVTLADGTMVLPEIAPMTLKGEPGSPTIVHPARRPLPEGETAISVIPFPAAVEVTGNSVPAMIGFGEGPELAYNSYEVTADLARRLFPGETLFGDGLPVRCLAGARLDQGAYEIVFGETVTLRAGDADGFQHGFITLAQMLRGAQKHPEDFTFPTSGTISDAPRFDWRGSHLDVARQVYTTEEIIAFLDTMAWNKLNRFHIHLNDDEGWRLDVPDYPELAEKAAWRGPGEILPPLLGSPFERHGLVYRAADVTAMVDHGLSLGIQTIPEIDIPGHCYCVLKALPQLVDPDETGIYRSVQYFPNNALNPALDETYKFLEAVIKTLVELFPAKWIHIGGDEVADEAWAGSPQARSLQGPNGWQGTFELQSHFLKQIQSLLKKYGKDTGAWEEAALGGGVDPDRSYLVAWKKSESGRDLALAGYDVVLAPAEHAYFDMAQSTEWWEPGASWAGTVSVETCYAFDPAHDWPAEVQDKLIGIQSCLWSENLANRALFDHLTYPRLSAIAETAWSPRAAKDFARFMAIQTLMPKARLG</sequence>
<proteinExistence type="inferred from homology"/>
<dbReference type="InterPro" id="IPR025705">
    <property type="entry name" value="Beta_hexosaminidase_sua/sub"/>
</dbReference>
<dbReference type="InterPro" id="IPR015883">
    <property type="entry name" value="Glyco_hydro_20_cat"/>
</dbReference>
<protein>
    <recommendedName>
        <fullName evidence="3">beta-N-acetylhexosaminidase</fullName>
        <ecNumber evidence="3">3.2.1.52</ecNumber>
    </recommendedName>
    <alternativeName>
        <fullName evidence="6">Beta-N-acetylhexosaminidase</fullName>
    </alternativeName>
    <alternativeName>
        <fullName evidence="7">N-acetyl-beta-glucosaminidase</fullName>
    </alternativeName>
</protein>
<evidence type="ECO:0000256" key="5">
    <source>
        <dbReference type="ARBA" id="ARBA00023295"/>
    </source>
</evidence>
<organism evidence="10 11">
    <name type="scientific">Pelagibacterium flavum</name>
    <dbReference type="NCBI Taxonomy" id="2984530"/>
    <lineage>
        <taxon>Bacteria</taxon>
        <taxon>Pseudomonadati</taxon>
        <taxon>Pseudomonadota</taxon>
        <taxon>Alphaproteobacteria</taxon>
        <taxon>Hyphomicrobiales</taxon>
        <taxon>Devosiaceae</taxon>
        <taxon>Pelagibacterium</taxon>
    </lineage>
</organism>
<dbReference type="InterPro" id="IPR017853">
    <property type="entry name" value="GH"/>
</dbReference>
<dbReference type="Proteomes" id="UP001163882">
    <property type="component" value="Chromosome"/>
</dbReference>
<evidence type="ECO:0000256" key="3">
    <source>
        <dbReference type="ARBA" id="ARBA00012663"/>
    </source>
</evidence>
<dbReference type="Pfam" id="PF00728">
    <property type="entry name" value="Glyco_hydro_20"/>
    <property type="match status" value="1"/>
</dbReference>
<evidence type="ECO:0000256" key="6">
    <source>
        <dbReference type="ARBA" id="ARBA00030512"/>
    </source>
</evidence>
<dbReference type="InterPro" id="IPR029018">
    <property type="entry name" value="Hex-like_dom2"/>
</dbReference>
<dbReference type="PANTHER" id="PTHR22600:SF57">
    <property type="entry name" value="BETA-N-ACETYLHEXOSAMINIDASE"/>
    <property type="match status" value="1"/>
</dbReference>
<dbReference type="PRINTS" id="PR00738">
    <property type="entry name" value="GLHYDRLASE20"/>
</dbReference>
<keyword evidence="5" id="KW-0326">Glycosidase</keyword>
<reference evidence="10" key="1">
    <citation type="submission" date="2022-10" db="EMBL/GenBank/DDBJ databases">
        <title>YIM 151497 complete genome.</title>
        <authorList>
            <person name="Chen X."/>
        </authorList>
    </citation>
    <scope>NUCLEOTIDE SEQUENCE</scope>
    <source>
        <strain evidence="10">YIM 151497</strain>
    </source>
</reference>
<evidence type="ECO:0000256" key="7">
    <source>
        <dbReference type="ARBA" id="ARBA00033000"/>
    </source>
</evidence>
<dbReference type="RefSeq" id="WP_264226797.1">
    <property type="nucleotide sequence ID" value="NZ_CP107716.1"/>
</dbReference>
<evidence type="ECO:0000313" key="11">
    <source>
        <dbReference type="Proteomes" id="UP001163882"/>
    </source>
</evidence>
<dbReference type="SUPFAM" id="SSF55545">
    <property type="entry name" value="beta-N-acetylhexosaminidase-like domain"/>
    <property type="match status" value="1"/>
</dbReference>
<evidence type="ECO:0000256" key="1">
    <source>
        <dbReference type="ARBA" id="ARBA00001231"/>
    </source>
</evidence>
<keyword evidence="4" id="KW-0378">Hydrolase</keyword>
<evidence type="ECO:0000259" key="9">
    <source>
        <dbReference type="Pfam" id="PF02838"/>
    </source>
</evidence>
<feature type="domain" description="Glycoside hydrolase family 20 catalytic" evidence="8">
    <location>
        <begin position="268"/>
        <end position="613"/>
    </location>
</feature>
<dbReference type="EMBL" id="CP107716">
    <property type="protein sequence ID" value="UYQ73209.1"/>
    <property type="molecule type" value="Genomic_DNA"/>
</dbReference>
<feature type="domain" description="Beta-hexosaminidase bacterial type N-terminal" evidence="9">
    <location>
        <begin position="204"/>
        <end position="265"/>
    </location>
</feature>
<dbReference type="CDD" id="cd06563">
    <property type="entry name" value="GH20_chitobiase-like"/>
    <property type="match status" value="1"/>
</dbReference>
<evidence type="ECO:0000313" key="10">
    <source>
        <dbReference type="EMBL" id="UYQ73209.1"/>
    </source>
</evidence>
<evidence type="ECO:0000256" key="4">
    <source>
        <dbReference type="ARBA" id="ARBA00022801"/>
    </source>
</evidence>
<evidence type="ECO:0000259" key="8">
    <source>
        <dbReference type="Pfam" id="PF00728"/>
    </source>
</evidence>